<evidence type="ECO:0000256" key="1">
    <source>
        <dbReference type="SAM" id="Coils"/>
    </source>
</evidence>
<sequence>MAVPPKKTTNLPSKAVRNVVPRKNEVLSIRSLLSFLNSTLDCELRSMDDLKTGAVYCQLMHKLYPETIPIRKVKFYTNNRSDFEANFRLLNTSFEKLRITRYMTTEELILGHNQVHFCNWMYKFFQANDIGTEYDAKKVRKGSQIGLSKRIEVTPFSTGSMNPMHKSQSMVFNYARNPAKFERRNSLDIQVSRPSIFKNIQQEKQTKQPNPKPSQKKKISKTSQFLAESKNVSLPLESEDELELCAQKCYFQNQFAKKLYNSNTQAFPKHCPQIHQSKCGNAACEYCERETGDLRSQVQNLQSANERLNQKLKGVEHILNKYTSNPSVAVRKLNDLFQQSPQVSEVSSRRSSRDTYTVEGFAKDQLHTRDSEEFHTCNEFSPNRLTDKDATSLHPGHDEHALRSKCHYPSKGSRNICKKRLKMHCQNCGASPILF</sequence>
<evidence type="ECO:0000256" key="2">
    <source>
        <dbReference type="SAM" id="MobiDB-lite"/>
    </source>
</evidence>
<dbReference type="EMBL" id="CM000157">
    <property type="protein sequence ID" value="EDW87791.1"/>
    <property type="molecule type" value="Genomic_DNA"/>
</dbReference>
<dbReference type="Gene3D" id="1.10.418.10">
    <property type="entry name" value="Calponin-like domain"/>
    <property type="match status" value="1"/>
</dbReference>
<dbReference type="eggNOG" id="KOG3000">
    <property type="taxonomic scope" value="Eukaryota"/>
</dbReference>
<keyword evidence="1" id="KW-0175">Coiled coil</keyword>
<dbReference type="Pfam" id="PF00307">
    <property type="entry name" value="CH"/>
    <property type="match status" value="1"/>
</dbReference>
<keyword evidence="5" id="KW-1185">Reference proteome</keyword>
<feature type="domain" description="Calponin-homology (CH)" evidence="3">
    <location>
        <begin position="19"/>
        <end position="129"/>
    </location>
</feature>
<gene>
    <name evidence="4" type="primary">Dyak\GE18379</name>
    <name evidence="4" type="synonym">dyak_GLEANR_2168</name>
    <name evidence="4" type="synonym">GE18379</name>
    <name evidence="4" type="ORF">Dyak_GE18379</name>
</gene>
<evidence type="ECO:0000313" key="4">
    <source>
        <dbReference type="EMBL" id="EDW87791.1"/>
    </source>
</evidence>
<dbReference type="GO" id="GO:0008017">
    <property type="term" value="F:microtubule binding"/>
    <property type="evidence" value="ECO:0007669"/>
    <property type="project" value="InterPro"/>
</dbReference>
<dbReference type="OMA" id="CNWMYKF"/>
<dbReference type="PANTHER" id="PTHR10623">
    <property type="entry name" value="MICROTUBULE-ASSOCIATED PROTEIN RP/EB FAMILY MEMBER"/>
    <property type="match status" value="1"/>
</dbReference>
<dbReference type="KEGG" id="dya:Dyak_GE18379"/>
<dbReference type="OrthoDB" id="7870873at2759"/>
<name>B4NZW4_DROYA</name>
<organism evidence="4 5">
    <name type="scientific">Drosophila yakuba</name>
    <name type="common">Fruit fly</name>
    <dbReference type="NCBI Taxonomy" id="7245"/>
    <lineage>
        <taxon>Eukaryota</taxon>
        <taxon>Metazoa</taxon>
        <taxon>Ecdysozoa</taxon>
        <taxon>Arthropoda</taxon>
        <taxon>Hexapoda</taxon>
        <taxon>Insecta</taxon>
        <taxon>Pterygota</taxon>
        <taxon>Neoptera</taxon>
        <taxon>Endopterygota</taxon>
        <taxon>Diptera</taxon>
        <taxon>Brachycera</taxon>
        <taxon>Muscomorpha</taxon>
        <taxon>Ephydroidea</taxon>
        <taxon>Drosophilidae</taxon>
        <taxon>Drosophila</taxon>
        <taxon>Sophophora</taxon>
    </lineage>
</organism>
<dbReference type="HOGENOM" id="CLU_662724_0_0_1"/>
<accession>B4NZW4</accession>
<dbReference type="InterPro" id="IPR036872">
    <property type="entry name" value="CH_dom_sf"/>
</dbReference>
<dbReference type="SUPFAM" id="SSF47576">
    <property type="entry name" value="Calponin-homology domain, CH-domain"/>
    <property type="match status" value="1"/>
</dbReference>
<reference evidence="4 5" key="2">
    <citation type="journal article" date="2007" name="PLoS Biol.">
        <title>Principles of genome evolution in the Drosophila melanogaster species group.</title>
        <authorList>
            <person name="Ranz J.M."/>
            <person name="Maurin D."/>
            <person name="Chan Y.S."/>
            <person name="von Grotthuss M."/>
            <person name="Hillier L.W."/>
            <person name="Roote J."/>
            <person name="Ashburner M."/>
            <person name="Bergman C.M."/>
        </authorList>
    </citation>
    <scope>NUCLEOTIDE SEQUENCE [LARGE SCALE GENOMIC DNA]</scope>
    <source>
        <strain evidence="5">Tai18E2 / Tucson 14021-0261.01</strain>
    </source>
</reference>
<dbReference type="PhylomeDB" id="B4NZW4"/>
<feature type="region of interest" description="Disordered" evidence="2">
    <location>
        <begin position="200"/>
        <end position="222"/>
    </location>
</feature>
<dbReference type="InterPro" id="IPR001715">
    <property type="entry name" value="CH_dom"/>
</dbReference>
<protein>
    <recommendedName>
        <fullName evidence="3">Calponin-homology (CH) domain-containing protein</fullName>
    </recommendedName>
</protein>
<feature type="coiled-coil region" evidence="1">
    <location>
        <begin position="291"/>
        <end position="325"/>
    </location>
</feature>
<dbReference type="PROSITE" id="PS50021">
    <property type="entry name" value="CH"/>
    <property type="match status" value="1"/>
</dbReference>
<dbReference type="AlphaFoldDB" id="B4NZW4"/>
<reference evidence="4 5" key="1">
    <citation type="journal article" date="2007" name="Nature">
        <title>Evolution of genes and genomes on the Drosophila phylogeny.</title>
        <authorList>
            <consortium name="Drosophila 12 Genomes Consortium"/>
            <person name="Clark A.G."/>
            <person name="Eisen M.B."/>
            <person name="Smith D.R."/>
            <person name="Bergman C.M."/>
            <person name="Oliver B."/>
            <person name="Markow T.A."/>
            <person name="Kaufman T.C."/>
            <person name="Kellis M."/>
            <person name="Gelbart W."/>
            <person name="Iyer V.N."/>
            <person name="Pollard D.A."/>
            <person name="Sackton T.B."/>
            <person name="Larracuente A.M."/>
            <person name="Singh N.D."/>
            <person name="Abad J.P."/>
            <person name="Abt D.N."/>
            <person name="Adryan B."/>
            <person name="Aguade M."/>
            <person name="Akashi H."/>
            <person name="Anderson W.W."/>
            <person name="Aquadro C.F."/>
            <person name="Ardell D.H."/>
            <person name="Arguello R."/>
            <person name="Artieri C.G."/>
            <person name="Barbash D.A."/>
            <person name="Barker D."/>
            <person name="Barsanti P."/>
            <person name="Batterham P."/>
            <person name="Batzoglou S."/>
            <person name="Begun D."/>
            <person name="Bhutkar A."/>
            <person name="Blanco E."/>
            <person name="Bosak S.A."/>
            <person name="Bradley R.K."/>
            <person name="Brand A.D."/>
            <person name="Brent M.R."/>
            <person name="Brooks A.N."/>
            <person name="Brown R.H."/>
            <person name="Butlin R.K."/>
            <person name="Caggese C."/>
            <person name="Calvi B.R."/>
            <person name="Bernardo de Carvalho A."/>
            <person name="Caspi A."/>
            <person name="Castrezana S."/>
            <person name="Celniker S.E."/>
            <person name="Chang J.L."/>
            <person name="Chapple C."/>
            <person name="Chatterji S."/>
            <person name="Chinwalla A."/>
            <person name="Civetta A."/>
            <person name="Clifton S.W."/>
            <person name="Comeron J.M."/>
            <person name="Costello J.C."/>
            <person name="Coyne J.A."/>
            <person name="Daub J."/>
            <person name="David R.G."/>
            <person name="Delcher A.L."/>
            <person name="Delehaunty K."/>
            <person name="Do C.B."/>
            <person name="Ebling H."/>
            <person name="Edwards K."/>
            <person name="Eickbush T."/>
            <person name="Evans J.D."/>
            <person name="Filipski A."/>
            <person name="Findeiss S."/>
            <person name="Freyhult E."/>
            <person name="Fulton L."/>
            <person name="Fulton R."/>
            <person name="Garcia A.C."/>
            <person name="Gardiner A."/>
            <person name="Garfield D.A."/>
            <person name="Garvin B.E."/>
            <person name="Gibson G."/>
            <person name="Gilbert D."/>
            <person name="Gnerre S."/>
            <person name="Godfrey J."/>
            <person name="Good R."/>
            <person name="Gotea V."/>
            <person name="Gravely B."/>
            <person name="Greenberg A.J."/>
            <person name="Griffiths-Jones S."/>
            <person name="Gross S."/>
            <person name="Guigo R."/>
            <person name="Gustafson E.A."/>
            <person name="Haerty W."/>
            <person name="Hahn M.W."/>
            <person name="Halligan D.L."/>
            <person name="Halpern A.L."/>
            <person name="Halter G.M."/>
            <person name="Han M.V."/>
            <person name="Heger A."/>
            <person name="Hillier L."/>
            <person name="Hinrichs A.S."/>
            <person name="Holmes I."/>
            <person name="Hoskins R.A."/>
            <person name="Hubisz M.J."/>
            <person name="Hultmark D."/>
            <person name="Huntley M.A."/>
            <person name="Jaffe D.B."/>
            <person name="Jagadeeshan S."/>
            <person name="Jeck W.R."/>
            <person name="Johnson J."/>
            <person name="Jones C.D."/>
            <person name="Jordan W.C."/>
            <person name="Karpen G.H."/>
            <person name="Kataoka E."/>
            <person name="Keightley P.D."/>
            <person name="Kheradpour P."/>
            <person name="Kirkness E.F."/>
            <person name="Koerich L.B."/>
            <person name="Kristiansen K."/>
            <person name="Kudrna D."/>
            <person name="Kulathinal R.J."/>
            <person name="Kumar S."/>
            <person name="Kwok R."/>
            <person name="Lander E."/>
            <person name="Langley C.H."/>
            <person name="Lapoint R."/>
            <person name="Lazzaro B.P."/>
            <person name="Lee S.J."/>
            <person name="Levesque L."/>
            <person name="Li R."/>
            <person name="Lin C.F."/>
            <person name="Lin M.F."/>
            <person name="Lindblad-Toh K."/>
            <person name="Llopart A."/>
            <person name="Long M."/>
            <person name="Low L."/>
            <person name="Lozovsky E."/>
            <person name="Lu J."/>
            <person name="Luo M."/>
            <person name="Machado C.A."/>
            <person name="Makalowski W."/>
            <person name="Marzo M."/>
            <person name="Matsuda M."/>
            <person name="Matzkin L."/>
            <person name="McAllister B."/>
            <person name="McBride C.S."/>
            <person name="McKernan B."/>
            <person name="McKernan K."/>
            <person name="Mendez-Lago M."/>
            <person name="Minx P."/>
            <person name="Mollenhauer M.U."/>
            <person name="Montooth K."/>
            <person name="Mount S.M."/>
            <person name="Mu X."/>
            <person name="Myers E."/>
            <person name="Negre B."/>
            <person name="Newfeld S."/>
            <person name="Nielsen R."/>
            <person name="Noor M.A."/>
            <person name="O'Grady P."/>
            <person name="Pachter L."/>
            <person name="Papaceit M."/>
            <person name="Parisi M.J."/>
            <person name="Parisi M."/>
            <person name="Parts L."/>
            <person name="Pedersen J.S."/>
            <person name="Pesole G."/>
            <person name="Phillippy A.M."/>
            <person name="Ponting C.P."/>
            <person name="Pop M."/>
            <person name="Porcelli D."/>
            <person name="Powell J.R."/>
            <person name="Prohaska S."/>
            <person name="Pruitt K."/>
            <person name="Puig M."/>
            <person name="Quesneville H."/>
            <person name="Ram K.R."/>
            <person name="Rand D."/>
            <person name="Rasmussen M.D."/>
            <person name="Reed L.K."/>
            <person name="Reenan R."/>
            <person name="Reily A."/>
            <person name="Remington K.A."/>
            <person name="Rieger T.T."/>
            <person name="Ritchie M.G."/>
            <person name="Robin C."/>
            <person name="Rogers Y.H."/>
            <person name="Rohde C."/>
            <person name="Rozas J."/>
            <person name="Rubenfield M.J."/>
            <person name="Ruiz A."/>
            <person name="Russo S."/>
            <person name="Salzberg S.L."/>
            <person name="Sanchez-Gracia A."/>
            <person name="Saranga D.J."/>
            <person name="Sato H."/>
            <person name="Schaeffer S.W."/>
            <person name="Schatz M.C."/>
            <person name="Schlenke T."/>
            <person name="Schwartz R."/>
            <person name="Segarra C."/>
            <person name="Singh R.S."/>
            <person name="Sirot L."/>
            <person name="Sirota M."/>
            <person name="Sisneros N.B."/>
            <person name="Smith C.D."/>
            <person name="Smith T.F."/>
            <person name="Spieth J."/>
            <person name="Stage D.E."/>
            <person name="Stark A."/>
            <person name="Stephan W."/>
            <person name="Strausberg R.L."/>
            <person name="Strempel S."/>
            <person name="Sturgill D."/>
            <person name="Sutton G."/>
            <person name="Sutton G.G."/>
            <person name="Tao W."/>
            <person name="Teichmann S."/>
            <person name="Tobari Y.N."/>
            <person name="Tomimura Y."/>
            <person name="Tsolas J.M."/>
            <person name="Valente V.L."/>
            <person name="Venter E."/>
            <person name="Venter J.C."/>
            <person name="Vicario S."/>
            <person name="Vieira F.G."/>
            <person name="Vilella A.J."/>
            <person name="Villasante A."/>
            <person name="Walenz B."/>
            <person name="Wang J."/>
            <person name="Wasserman M."/>
            <person name="Watts T."/>
            <person name="Wilson D."/>
            <person name="Wilson R.K."/>
            <person name="Wing R.A."/>
            <person name="Wolfner M.F."/>
            <person name="Wong A."/>
            <person name="Wong G.K."/>
            <person name="Wu C.I."/>
            <person name="Wu G."/>
            <person name="Yamamoto D."/>
            <person name="Yang H.P."/>
            <person name="Yang S.P."/>
            <person name="Yorke J.A."/>
            <person name="Yoshida K."/>
            <person name="Zdobnov E."/>
            <person name="Zhang P."/>
            <person name="Zhang Y."/>
            <person name="Zimin A.V."/>
            <person name="Baldwin J."/>
            <person name="Abdouelleil A."/>
            <person name="Abdulkadir J."/>
            <person name="Abebe A."/>
            <person name="Abera B."/>
            <person name="Abreu J."/>
            <person name="Acer S.C."/>
            <person name="Aftuck L."/>
            <person name="Alexander A."/>
            <person name="An P."/>
            <person name="Anderson E."/>
            <person name="Anderson S."/>
            <person name="Arachi H."/>
            <person name="Azer M."/>
            <person name="Bachantsang P."/>
            <person name="Barry A."/>
            <person name="Bayul T."/>
            <person name="Berlin A."/>
            <person name="Bessette D."/>
            <person name="Bloom T."/>
            <person name="Blye J."/>
            <person name="Boguslavskiy L."/>
            <person name="Bonnet C."/>
            <person name="Boukhgalter B."/>
            <person name="Bourzgui I."/>
            <person name="Brown A."/>
            <person name="Cahill P."/>
            <person name="Channer S."/>
            <person name="Cheshatsang Y."/>
            <person name="Chuda L."/>
            <person name="Citroen M."/>
            <person name="Collymore A."/>
            <person name="Cooke P."/>
            <person name="Costello M."/>
            <person name="D'Aco K."/>
            <person name="Daza R."/>
            <person name="De Haan G."/>
            <person name="DeGray S."/>
            <person name="DeMaso C."/>
            <person name="Dhargay N."/>
            <person name="Dooley K."/>
            <person name="Dooley E."/>
            <person name="Doricent M."/>
            <person name="Dorje P."/>
            <person name="Dorjee K."/>
            <person name="Dupes A."/>
            <person name="Elong R."/>
            <person name="Falk J."/>
            <person name="Farina A."/>
            <person name="Faro S."/>
            <person name="Ferguson D."/>
            <person name="Fisher S."/>
            <person name="Foley C.D."/>
            <person name="Franke A."/>
            <person name="Friedrich D."/>
            <person name="Gadbois L."/>
            <person name="Gearin G."/>
            <person name="Gearin C.R."/>
            <person name="Giannoukos G."/>
            <person name="Goode T."/>
            <person name="Graham J."/>
            <person name="Grandbois E."/>
            <person name="Grewal S."/>
            <person name="Gyaltsen K."/>
            <person name="Hafez N."/>
            <person name="Hagos B."/>
            <person name="Hall J."/>
            <person name="Henson C."/>
            <person name="Hollinger A."/>
            <person name="Honan T."/>
            <person name="Huard M.D."/>
            <person name="Hughes L."/>
            <person name="Hurhula B."/>
            <person name="Husby M.E."/>
            <person name="Kamat A."/>
            <person name="Kanga B."/>
            <person name="Kashin S."/>
            <person name="Khazanovich D."/>
            <person name="Kisner P."/>
            <person name="Lance K."/>
            <person name="Lara M."/>
            <person name="Lee W."/>
            <person name="Lennon N."/>
            <person name="Letendre F."/>
            <person name="LeVine R."/>
            <person name="Lipovsky A."/>
            <person name="Liu X."/>
            <person name="Liu J."/>
            <person name="Liu S."/>
            <person name="Lokyitsang T."/>
            <person name="Lokyitsang Y."/>
            <person name="Lubonja R."/>
            <person name="Lui A."/>
            <person name="MacDonald P."/>
            <person name="Magnisalis V."/>
            <person name="Maru K."/>
            <person name="Matthews C."/>
            <person name="McCusker W."/>
            <person name="McDonough S."/>
            <person name="Mehta T."/>
            <person name="Meldrim J."/>
            <person name="Meneus L."/>
            <person name="Mihai O."/>
            <person name="Mihalev A."/>
            <person name="Mihova T."/>
            <person name="Mittelman R."/>
            <person name="Mlenga V."/>
            <person name="Montmayeur A."/>
            <person name="Mulrain L."/>
            <person name="Navidi A."/>
            <person name="Naylor J."/>
            <person name="Negash T."/>
            <person name="Nguyen T."/>
            <person name="Nguyen N."/>
            <person name="Nicol R."/>
            <person name="Norbu C."/>
            <person name="Norbu N."/>
            <person name="Novod N."/>
            <person name="O'Neill B."/>
            <person name="Osman S."/>
            <person name="Markiewicz E."/>
            <person name="Oyono O.L."/>
            <person name="Patti C."/>
            <person name="Phunkhang P."/>
            <person name="Pierre F."/>
            <person name="Priest M."/>
            <person name="Raghuraman S."/>
            <person name="Rege F."/>
            <person name="Reyes R."/>
            <person name="Rise C."/>
            <person name="Rogov P."/>
            <person name="Ross K."/>
            <person name="Ryan E."/>
            <person name="Settipalli S."/>
            <person name="Shea T."/>
            <person name="Sherpa N."/>
            <person name="Shi L."/>
            <person name="Shih D."/>
            <person name="Sparrow T."/>
            <person name="Spaulding J."/>
            <person name="Stalker J."/>
            <person name="Stange-Thomann N."/>
            <person name="Stavropoulos S."/>
            <person name="Stone C."/>
            <person name="Strader C."/>
            <person name="Tesfaye S."/>
            <person name="Thomson T."/>
            <person name="Thoulutsang Y."/>
            <person name="Thoulutsang D."/>
            <person name="Topham K."/>
            <person name="Topping I."/>
            <person name="Tsamla T."/>
            <person name="Vassiliev H."/>
            <person name="Vo A."/>
            <person name="Wangchuk T."/>
            <person name="Wangdi T."/>
            <person name="Weiand M."/>
            <person name="Wilkinson J."/>
            <person name="Wilson A."/>
            <person name="Yadav S."/>
            <person name="Young G."/>
            <person name="Yu Q."/>
            <person name="Zembek L."/>
            <person name="Zhong D."/>
            <person name="Zimmer A."/>
            <person name="Zwirko Z."/>
            <person name="Jaffe D.B."/>
            <person name="Alvarez P."/>
            <person name="Brockman W."/>
            <person name="Butler J."/>
            <person name="Chin C."/>
            <person name="Gnerre S."/>
            <person name="Grabherr M."/>
            <person name="Kleber M."/>
            <person name="Mauceli E."/>
            <person name="MacCallum I."/>
        </authorList>
    </citation>
    <scope>NUCLEOTIDE SEQUENCE [LARGE SCALE GENOMIC DNA]</scope>
    <source>
        <strain evidence="5">Tai18E2 / Tucson 14021-0261.01</strain>
    </source>
</reference>
<dbReference type="Proteomes" id="UP000002282">
    <property type="component" value="Chromosome 2L"/>
</dbReference>
<dbReference type="InterPro" id="IPR027328">
    <property type="entry name" value="MAPRE"/>
</dbReference>
<proteinExistence type="predicted"/>
<evidence type="ECO:0000313" key="5">
    <source>
        <dbReference type="Proteomes" id="UP000002282"/>
    </source>
</evidence>
<dbReference type="SMR" id="B4NZW4"/>
<evidence type="ECO:0000259" key="3">
    <source>
        <dbReference type="PROSITE" id="PS50021"/>
    </source>
</evidence>